<accession>A0ABD3QLS4</accession>
<evidence type="ECO:0008006" key="5">
    <source>
        <dbReference type="Google" id="ProtNLM"/>
    </source>
</evidence>
<dbReference type="PANTHER" id="PTHR32301">
    <property type="entry name" value="COUNTIN RECEPTOR CNR3-RELATED"/>
    <property type="match status" value="1"/>
</dbReference>
<evidence type="ECO:0000256" key="2">
    <source>
        <dbReference type="SAM" id="SignalP"/>
    </source>
</evidence>
<evidence type="ECO:0000313" key="3">
    <source>
        <dbReference type="EMBL" id="KAL3798630.1"/>
    </source>
</evidence>
<gene>
    <name evidence="3" type="ORF">ACHAW5_001274</name>
</gene>
<keyword evidence="4" id="KW-1185">Reference proteome</keyword>
<feature type="signal peptide" evidence="2">
    <location>
        <begin position="1"/>
        <end position="33"/>
    </location>
</feature>
<dbReference type="EMBL" id="JALLAZ020000290">
    <property type="protein sequence ID" value="KAL3798630.1"/>
    <property type="molecule type" value="Genomic_DNA"/>
</dbReference>
<feature type="chain" id="PRO_5044806598" description="Sulfotransferase" evidence="2">
    <location>
        <begin position="34"/>
        <end position="463"/>
    </location>
</feature>
<dbReference type="Gene3D" id="3.40.50.300">
    <property type="entry name" value="P-loop containing nucleotide triphosphate hydrolases"/>
    <property type="match status" value="1"/>
</dbReference>
<comment type="caution">
    <text evidence="3">The sequence shown here is derived from an EMBL/GenBank/DDBJ whole genome shotgun (WGS) entry which is preliminary data.</text>
</comment>
<dbReference type="InterPro" id="IPR027417">
    <property type="entry name" value="P-loop_NTPase"/>
</dbReference>
<organism evidence="3 4">
    <name type="scientific">Stephanodiscus triporus</name>
    <dbReference type="NCBI Taxonomy" id="2934178"/>
    <lineage>
        <taxon>Eukaryota</taxon>
        <taxon>Sar</taxon>
        <taxon>Stramenopiles</taxon>
        <taxon>Ochrophyta</taxon>
        <taxon>Bacillariophyta</taxon>
        <taxon>Coscinodiscophyceae</taxon>
        <taxon>Thalassiosirophycidae</taxon>
        <taxon>Stephanodiscales</taxon>
        <taxon>Stephanodiscaceae</taxon>
        <taxon>Stephanodiscus</taxon>
    </lineage>
</organism>
<dbReference type="InterPro" id="IPR053259">
    <property type="entry name" value="Golvesin-related_Golgi"/>
</dbReference>
<evidence type="ECO:0000256" key="1">
    <source>
        <dbReference type="SAM" id="MobiDB-lite"/>
    </source>
</evidence>
<name>A0ABD3QLS4_9STRA</name>
<dbReference type="Proteomes" id="UP001530315">
    <property type="component" value="Unassembled WGS sequence"/>
</dbReference>
<feature type="region of interest" description="Disordered" evidence="1">
    <location>
        <begin position="408"/>
        <end position="427"/>
    </location>
</feature>
<feature type="region of interest" description="Disordered" evidence="1">
    <location>
        <begin position="176"/>
        <end position="233"/>
    </location>
</feature>
<reference evidence="3 4" key="1">
    <citation type="submission" date="2024-10" db="EMBL/GenBank/DDBJ databases">
        <title>Updated reference genomes for cyclostephanoid diatoms.</title>
        <authorList>
            <person name="Roberts W.R."/>
            <person name="Alverson A.J."/>
        </authorList>
    </citation>
    <scope>NUCLEOTIDE SEQUENCE [LARGE SCALE GENOMIC DNA]</scope>
    <source>
        <strain evidence="3 4">AJA276-08</strain>
    </source>
</reference>
<dbReference type="AlphaFoldDB" id="A0ABD3QLS4"/>
<sequence>MQFVGPSSRMVISAFVALASAAALSLSWRSNHAIIISTYAANVDSRTDYDTTENIARRSLLFDGVVRLERTEYKLPRPIERNFVDWDDYDYDVDVDVAGGGALPVFWHVLKSGGTSVKLMYAQCYHLVEACETGALIDDSQLRQQLDQFPTGQSPSEVEGASYPSPWEWMQQKLLQGAGGGDDENNNERRRAGSTMETSVGGGREDAPPPSEQLQQSRTRTKRRRNENESLRVVTSEDGRKYVNVDVTTPEGIRRASELGFASSDLPDVMFTPLILETAQYLLGDARRGRMFALFRHPVNRVVSIFYYLQSATWEPTYNPAYADWTIDDYARSVHCESNWMVRTLRDKMTGPIEPEDVEIAMEILRRKCLVGLMEDMEGSVARFHSYFRFRTPYVDALGCSTRNFATKGGNEGQNRHAHPTLDPNSETYGILEQKNQLDVRLYNYAKELYAEQGEWMKRKNLI</sequence>
<evidence type="ECO:0000313" key="4">
    <source>
        <dbReference type="Proteomes" id="UP001530315"/>
    </source>
</evidence>
<proteinExistence type="predicted"/>
<keyword evidence="2" id="KW-0732">Signal</keyword>
<dbReference type="PANTHER" id="PTHR32301:SF6">
    <property type="entry name" value="GOLVESIN-RELATED"/>
    <property type="match status" value="1"/>
</dbReference>
<protein>
    <recommendedName>
        <fullName evidence="5">Sulfotransferase</fullName>
    </recommendedName>
</protein>